<dbReference type="Proteomes" id="UP001304461">
    <property type="component" value="Unassembled WGS sequence"/>
</dbReference>
<proteinExistence type="predicted"/>
<sequence>MELFNRFSAVIEQTDFCGGIPRELLLREGDRLSTYYAPFDFINMEARLIICGITPGFKQAMLALNEAKAQLAAGATPMVALREAKNTASFGGPMRKNLVRMLDFIGIPKTLGIPSASSLFGEAKMFVHYTSALRYPVFLAGQNYNGTPEMTTHPDLRWQLHEHLSEEVARLEQALIVPLGPKVEAALDYLVQKGVVNPDRILAGLPHPSGANNERIAFFLDQKHPSELSSKTNPDKLLKARQSLLSKVAALGTNIQS</sequence>
<organism evidence="1 2">
    <name type="scientific">Cyanobium gracile UHCC 0139</name>
    <dbReference type="NCBI Taxonomy" id="3110308"/>
    <lineage>
        <taxon>Bacteria</taxon>
        <taxon>Bacillati</taxon>
        <taxon>Cyanobacteriota</taxon>
        <taxon>Cyanophyceae</taxon>
        <taxon>Synechococcales</taxon>
        <taxon>Prochlorococcaceae</taxon>
        <taxon>Cyanobium</taxon>
    </lineage>
</organism>
<dbReference type="RefSeq" id="WP_323304012.1">
    <property type="nucleotide sequence ID" value="NZ_JAYGHX010000001.1"/>
</dbReference>
<evidence type="ECO:0008006" key="3">
    <source>
        <dbReference type="Google" id="ProtNLM"/>
    </source>
</evidence>
<name>A0ABU5RQ46_9CYAN</name>
<reference evidence="1 2" key="1">
    <citation type="submission" date="2023-12" db="EMBL/GenBank/DDBJ databases">
        <title>Baltic Sea Cyanobacteria.</title>
        <authorList>
            <person name="Delbaje E."/>
            <person name="Fewer D.P."/>
            <person name="Shishido T.K."/>
        </authorList>
    </citation>
    <scope>NUCLEOTIDE SEQUENCE [LARGE SCALE GENOMIC DNA]</scope>
    <source>
        <strain evidence="1 2">UHCC 0139</strain>
    </source>
</reference>
<gene>
    <name evidence="1" type="ORF">VB738_01295</name>
</gene>
<accession>A0ABU5RQ46</accession>
<comment type="caution">
    <text evidence="1">The sequence shown here is derived from an EMBL/GenBank/DDBJ whole genome shotgun (WGS) entry which is preliminary data.</text>
</comment>
<dbReference type="EMBL" id="JAYGHX010000001">
    <property type="protein sequence ID" value="MEA5389884.1"/>
    <property type="molecule type" value="Genomic_DNA"/>
</dbReference>
<evidence type="ECO:0000313" key="1">
    <source>
        <dbReference type="EMBL" id="MEA5389884.1"/>
    </source>
</evidence>
<protein>
    <recommendedName>
        <fullName evidence="3">Uracil DNA glycosylase superfamily protein</fullName>
    </recommendedName>
</protein>
<evidence type="ECO:0000313" key="2">
    <source>
        <dbReference type="Proteomes" id="UP001304461"/>
    </source>
</evidence>
<keyword evidence="2" id="KW-1185">Reference proteome</keyword>